<dbReference type="AlphaFoldDB" id="A0A9Q9RFX8"/>
<evidence type="ECO:0000313" key="2">
    <source>
        <dbReference type="Proteomes" id="UP000760494"/>
    </source>
</evidence>
<gene>
    <name evidence="1" type="ORF">C2S_5378</name>
</gene>
<feature type="non-terminal residue" evidence="1">
    <location>
        <position position="1"/>
    </location>
</feature>
<accession>A0A9Q9RFX8</accession>
<comment type="caution">
    <text evidence="1">The sequence shown here is derived from an EMBL/GenBank/DDBJ whole genome shotgun (WGS) entry which is preliminary data.</text>
</comment>
<dbReference type="EMBL" id="CABFJX010000113">
    <property type="protein sequence ID" value="VTT64342.1"/>
    <property type="molecule type" value="Genomic_DNA"/>
</dbReference>
<dbReference type="Proteomes" id="UP000760494">
    <property type="component" value="Unassembled WGS sequence"/>
</dbReference>
<organism evidence="1 2">
    <name type="scientific">Fusarium fujikuroi</name>
    <name type="common">Bakanae and foot rot disease fungus</name>
    <name type="synonym">Gibberella fujikuroi</name>
    <dbReference type="NCBI Taxonomy" id="5127"/>
    <lineage>
        <taxon>Eukaryota</taxon>
        <taxon>Fungi</taxon>
        <taxon>Dikarya</taxon>
        <taxon>Ascomycota</taxon>
        <taxon>Pezizomycotina</taxon>
        <taxon>Sordariomycetes</taxon>
        <taxon>Hypocreomycetidae</taxon>
        <taxon>Hypocreales</taxon>
        <taxon>Nectriaceae</taxon>
        <taxon>Fusarium</taxon>
        <taxon>Fusarium fujikuroi species complex</taxon>
    </lineage>
</organism>
<name>A0A9Q9RFX8_FUSFU</name>
<evidence type="ECO:0000313" key="1">
    <source>
        <dbReference type="EMBL" id="VTT64342.1"/>
    </source>
</evidence>
<reference evidence="1" key="1">
    <citation type="submission" date="2019-05" db="EMBL/GenBank/DDBJ databases">
        <authorList>
            <person name="Piombo E."/>
        </authorList>
    </citation>
    <scope>NUCLEOTIDE SEQUENCE</scope>
    <source>
        <strain evidence="1">C2S</strain>
    </source>
</reference>
<protein>
    <submittedName>
        <fullName evidence="1">Uncharacterized protein</fullName>
    </submittedName>
</protein>
<sequence length="121" mass="14081">HSPGARPPLVEMQARLWGLNILALHKLNQLRSEDEAQYRLHCRPNAKVASGVDHERYAYQLALDMRVCTWHCWRIRHDAQGFNSKCLPSSGYLGFWRAFRLQASTRWAMDFGTYRNAFCVS</sequence>
<proteinExistence type="predicted"/>